<comment type="caution">
    <text evidence="4">The sequence shown here is derived from an EMBL/GenBank/DDBJ whole genome shotgun (WGS) entry which is preliminary data.</text>
</comment>
<feature type="compositionally biased region" description="Polar residues" evidence="2">
    <location>
        <begin position="216"/>
        <end position="226"/>
    </location>
</feature>
<feature type="transmembrane region" description="Helical" evidence="3">
    <location>
        <begin position="290"/>
        <end position="314"/>
    </location>
</feature>
<feature type="region of interest" description="Disordered" evidence="2">
    <location>
        <begin position="197"/>
        <end position="236"/>
    </location>
</feature>
<feature type="compositionally biased region" description="Basic and acidic residues" evidence="2">
    <location>
        <begin position="1"/>
        <end position="17"/>
    </location>
</feature>
<accession>A0AB35U7P2</accession>
<dbReference type="Proteomes" id="UP001286174">
    <property type="component" value="Unassembled WGS sequence"/>
</dbReference>
<feature type="coiled-coil region" evidence="1">
    <location>
        <begin position="256"/>
        <end position="290"/>
    </location>
</feature>
<dbReference type="AlphaFoldDB" id="A0AB35U7P2"/>
<dbReference type="RefSeq" id="WP_370595722.1">
    <property type="nucleotide sequence ID" value="NZ_JALBUR010000006.1"/>
</dbReference>
<keyword evidence="1" id="KW-0175">Coiled coil</keyword>
<gene>
    <name evidence="4" type="ORF">MOZ60_03900</name>
</gene>
<evidence type="ECO:0008006" key="6">
    <source>
        <dbReference type="Google" id="ProtNLM"/>
    </source>
</evidence>
<keyword evidence="3" id="KW-0472">Membrane</keyword>
<dbReference type="EMBL" id="JALBUR010000006">
    <property type="protein sequence ID" value="MDX8419234.1"/>
    <property type="molecule type" value="Genomic_DNA"/>
</dbReference>
<keyword evidence="5" id="KW-1185">Reference proteome</keyword>
<organism evidence="4 5">
    <name type="scientific">Grylomicrobium aquisgranensis</name>
    <dbReference type="NCBI Taxonomy" id="2926318"/>
    <lineage>
        <taxon>Bacteria</taxon>
        <taxon>Bacillati</taxon>
        <taxon>Bacillota</taxon>
        <taxon>Erysipelotrichia</taxon>
        <taxon>Erysipelotrichales</taxon>
        <taxon>Erysipelotrichaceae</taxon>
        <taxon>Grylomicrobium</taxon>
    </lineage>
</organism>
<evidence type="ECO:0000313" key="5">
    <source>
        <dbReference type="Proteomes" id="UP001286174"/>
    </source>
</evidence>
<keyword evidence="3" id="KW-0812">Transmembrane</keyword>
<feature type="region of interest" description="Disordered" evidence="2">
    <location>
        <begin position="1"/>
        <end position="25"/>
    </location>
</feature>
<evidence type="ECO:0000256" key="1">
    <source>
        <dbReference type="SAM" id="Coils"/>
    </source>
</evidence>
<feature type="region of interest" description="Disordered" evidence="2">
    <location>
        <begin position="38"/>
        <end position="97"/>
    </location>
</feature>
<protein>
    <recommendedName>
        <fullName evidence="6">t-SNARE coiled-coil homology domain-containing protein</fullName>
    </recommendedName>
</protein>
<keyword evidence="3" id="KW-1133">Transmembrane helix</keyword>
<proteinExistence type="predicted"/>
<sequence length="320" mass="36894">MAKLSRTEKYKDLRESLQNDVGQEIETRDLHRFQDRLNQIDSNNFAPPSDVPDTANDHDPIHVRRTAYQSPRVDDQRAQVQTNDSDSLHFEHDDSQDEPAFANDYLDRYINEVKQYNIAQGNAVSENTEVNILDRLKKEQPAPAVDRPFQGRETSRNARRTTQVPFINQNVTPNAYREEDEAPSAPDNARDIASTVRGLVDDDTPSKKQKVLQKAPSYQQQEQVSNEEVPDLDQDGHHVMSTGEFNRRMELERTTRQQLLNETTQMRAQLDDYEDNLSEVSDKMRHTNQILNIVLVVLIIALIIVLLIVIYWIFLSRKGA</sequence>
<reference evidence="4 5" key="1">
    <citation type="submission" date="2022-03" db="EMBL/GenBank/DDBJ databases">
        <title>Novel taxa within the pig intestine.</title>
        <authorList>
            <person name="Wylensek D."/>
            <person name="Bishof K."/>
            <person name="Afrizal A."/>
            <person name="Clavel T."/>
        </authorList>
    </citation>
    <scope>NUCLEOTIDE SEQUENCE [LARGE SCALE GENOMIC DNA]</scope>
    <source>
        <strain evidence="4 5">CLA-KB-P133</strain>
    </source>
</reference>
<evidence type="ECO:0000256" key="3">
    <source>
        <dbReference type="SAM" id="Phobius"/>
    </source>
</evidence>
<evidence type="ECO:0000256" key="2">
    <source>
        <dbReference type="SAM" id="MobiDB-lite"/>
    </source>
</evidence>
<name>A0AB35U7P2_9FIRM</name>
<evidence type="ECO:0000313" key="4">
    <source>
        <dbReference type="EMBL" id="MDX8419234.1"/>
    </source>
</evidence>